<evidence type="ECO:0000313" key="3">
    <source>
        <dbReference type="Proteomes" id="UP000325161"/>
    </source>
</evidence>
<accession>A0A5C0AYM2</accession>
<sequence length="369" mass="39921">MALTVAAQIQQFYNAYFGRPADPAGLAFWEAGATASGNLIDSAIKLFGDPATPEFARMYPPGTSIETFLDTAYDNMFNRAPDAEGRLFWANAFRTWVADGTYSEGEARAQILMNVLRAADAQTDTNDKLSLTNKQFVADAATSSVKQFGTQSDYEASLDAARILLGAVDHTLASVNTALGMIQNGEVVLPGRASGEAINLITSFASAIDQSIELGWGPDADNHFTTFGRDVVKFSTASQAPFAYIAYDFGDSSYYLTAGRPVVYVEPQRDRIDLSVFNLRTQESGNIAIVNDTLNGKFSTSGPPAAYRVHDGFFQGKALAMFEDTGINNRPTTEVFVDINGNGNLDPQTDMWLSIALPIAQVNESLFIL</sequence>
<dbReference type="OrthoDB" id="8749115at2"/>
<reference evidence="2 3" key="1">
    <citation type="submission" date="2019-08" db="EMBL/GenBank/DDBJ databases">
        <title>Amphibian skin-associated Pigmentiphaga: genome sequence and occurrence across geography and hosts.</title>
        <authorList>
            <person name="Bletz M.C."/>
            <person name="Bunk B."/>
            <person name="Sproeer C."/>
            <person name="Biwer P."/>
            <person name="Reiter S."/>
            <person name="Rabemananjara F.C.E."/>
            <person name="Schulz S."/>
            <person name="Overmann J."/>
            <person name="Vences M."/>
        </authorList>
    </citation>
    <scope>NUCLEOTIDE SEQUENCE [LARGE SCALE GENOMIC DNA]</scope>
    <source>
        <strain evidence="2 3">Mada1488</strain>
    </source>
</reference>
<name>A0A5C0AYM2_9BURK</name>
<dbReference type="Pfam" id="PF13946">
    <property type="entry name" value="DUF4214"/>
    <property type="match status" value="1"/>
</dbReference>
<protein>
    <submittedName>
        <fullName evidence="2">DUF4214 domain-containing protein</fullName>
    </submittedName>
</protein>
<keyword evidence="3" id="KW-1185">Reference proteome</keyword>
<feature type="domain" description="DUF4214" evidence="1">
    <location>
        <begin position="52"/>
        <end position="94"/>
    </location>
</feature>
<dbReference type="AlphaFoldDB" id="A0A5C0AYM2"/>
<evidence type="ECO:0000313" key="2">
    <source>
        <dbReference type="EMBL" id="QEI07519.1"/>
    </source>
</evidence>
<gene>
    <name evidence="2" type="ORF">FXN63_17995</name>
</gene>
<proteinExistence type="predicted"/>
<organism evidence="2 3">
    <name type="scientific">Pigmentiphaga aceris</name>
    <dbReference type="NCBI Taxonomy" id="1940612"/>
    <lineage>
        <taxon>Bacteria</taxon>
        <taxon>Pseudomonadati</taxon>
        <taxon>Pseudomonadota</taxon>
        <taxon>Betaproteobacteria</taxon>
        <taxon>Burkholderiales</taxon>
        <taxon>Alcaligenaceae</taxon>
        <taxon>Pigmentiphaga</taxon>
    </lineage>
</organism>
<dbReference type="RefSeq" id="WP_148816566.1">
    <property type="nucleotide sequence ID" value="NZ_CP043046.1"/>
</dbReference>
<evidence type="ECO:0000259" key="1">
    <source>
        <dbReference type="Pfam" id="PF13946"/>
    </source>
</evidence>
<dbReference type="KEGG" id="pacr:FXN63_17995"/>
<dbReference type="InterPro" id="IPR025282">
    <property type="entry name" value="DUF4214"/>
</dbReference>
<dbReference type="Proteomes" id="UP000325161">
    <property type="component" value="Chromosome"/>
</dbReference>
<dbReference type="EMBL" id="CP043046">
    <property type="protein sequence ID" value="QEI07519.1"/>
    <property type="molecule type" value="Genomic_DNA"/>
</dbReference>